<feature type="transmembrane region" description="Helical" evidence="4">
    <location>
        <begin position="275"/>
        <end position="293"/>
    </location>
</feature>
<evidence type="ECO:0000256" key="4">
    <source>
        <dbReference type="SAM" id="Phobius"/>
    </source>
</evidence>
<dbReference type="GO" id="GO:0022857">
    <property type="term" value="F:transmembrane transporter activity"/>
    <property type="evidence" value="ECO:0007669"/>
    <property type="project" value="InterPro"/>
</dbReference>
<evidence type="ECO:0000256" key="1">
    <source>
        <dbReference type="ARBA" id="ARBA00022692"/>
    </source>
</evidence>
<organism evidence="5 6">
    <name type="scientific">Comamonas antarctica</name>
    <dbReference type="NCBI Taxonomy" id="2743470"/>
    <lineage>
        <taxon>Bacteria</taxon>
        <taxon>Pseudomonadati</taxon>
        <taxon>Pseudomonadota</taxon>
        <taxon>Betaproteobacteria</taxon>
        <taxon>Burkholderiales</taxon>
        <taxon>Comamonadaceae</taxon>
        <taxon>Comamonas</taxon>
    </lineage>
</organism>
<dbReference type="KEGG" id="aant:HUK68_05670"/>
<feature type="transmembrane region" description="Helical" evidence="4">
    <location>
        <begin position="299"/>
        <end position="320"/>
    </location>
</feature>
<feature type="transmembrane region" description="Helical" evidence="4">
    <location>
        <begin position="213"/>
        <end position="233"/>
    </location>
</feature>
<reference evidence="5 6" key="1">
    <citation type="submission" date="2020-06" db="EMBL/GenBank/DDBJ databases">
        <title>Acidovorax antarctica sp. nov., isolated from Corinth ice sheet soil, Antarctic Fields Peninsula.</title>
        <authorList>
            <person name="Xu Q."/>
            <person name="Peng F."/>
        </authorList>
    </citation>
    <scope>NUCLEOTIDE SEQUENCE [LARGE SCALE GENOMIC DNA]</scope>
    <source>
        <strain evidence="5 6">16-35-5</strain>
    </source>
</reference>
<proteinExistence type="predicted"/>
<dbReference type="Pfam" id="PF07690">
    <property type="entry name" value="MFS_1"/>
    <property type="match status" value="1"/>
</dbReference>
<dbReference type="InterPro" id="IPR011701">
    <property type="entry name" value="MFS"/>
</dbReference>
<protein>
    <submittedName>
        <fullName evidence="5">MFS transporter</fullName>
    </submittedName>
</protein>
<dbReference type="PANTHER" id="PTHR23523:SF2">
    <property type="entry name" value="2-NITROIMIDAZOLE TRANSPORTER"/>
    <property type="match status" value="1"/>
</dbReference>
<keyword evidence="6" id="KW-1185">Reference proteome</keyword>
<evidence type="ECO:0000313" key="6">
    <source>
        <dbReference type="Proteomes" id="UP000509579"/>
    </source>
</evidence>
<dbReference type="AlphaFoldDB" id="A0A6N1X265"/>
<feature type="transmembrane region" description="Helical" evidence="4">
    <location>
        <begin position="163"/>
        <end position="186"/>
    </location>
</feature>
<keyword evidence="1 4" id="KW-0812">Transmembrane</keyword>
<feature type="transmembrane region" description="Helical" evidence="4">
    <location>
        <begin position="77"/>
        <end position="96"/>
    </location>
</feature>
<evidence type="ECO:0000256" key="2">
    <source>
        <dbReference type="ARBA" id="ARBA00022989"/>
    </source>
</evidence>
<feature type="transmembrane region" description="Helical" evidence="4">
    <location>
        <begin position="364"/>
        <end position="384"/>
    </location>
</feature>
<feature type="transmembrane region" description="Helical" evidence="4">
    <location>
        <begin position="245"/>
        <end position="263"/>
    </location>
</feature>
<evidence type="ECO:0000313" key="5">
    <source>
        <dbReference type="EMBL" id="QKV52433.1"/>
    </source>
</evidence>
<keyword evidence="3 4" id="KW-0472">Membrane</keyword>
<feature type="transmembrane region" description="Helical" evidence="4">
    <location>
        <begin position="332"/>
        <end position="352"/>
    </location>
</feature>
<dbReference type="InterPro" id="IPR052524">
    <property type="entry name" value="MFS_Cyanate_Porter"/>
</dbReference>
<feature type="transmembrane region" description="Helical" evidence="4">
    <location>
        <begin position="102"/>
        <end position="122"/>
    </location>
</feature>
<dbReference type="RefSeq" id="WP_175503314.1">
    <property type="nucleotide sequence ID" value="NZ_CAURQT010000001.1"/>
</dbReference>
<dbReference type="InterPro" id="IPR036259">
    <property type="entry name" value="MFS_trans_sf"/>
</dbReference>
<evidence type="ECO:0000256" key="3">
    <source>
        <dbReference type="ARBA" id="ARBA00023136"/>
    </source>
</evidence>
<dbReference type="EMBL" id="CP054840">
    <property type="protein sequence ID" value="QKV52433.1"/>
    <property type="molecule type" value="Genomic_DNA"/>
</dbReference>
<dbReference type="SUPFAM" id="SSF103473">
    <property type="entry name" value="MFS general substrate transporter"/>
    <property type="match status" value="1"/>
</dbReference>
<name>A0A6N1X265_9BURK</name>
<accession>A0A6N1X265</accession>
<dbReference type="Gene3D" id="1.20.1250.20">
    <property type="entry name" value="MFS general substrate transporter like domains"/>
    <property type="match status" value="1"/>
</dbReference>
<gene>
    <name evidence="5" type="ORF">HUK68_05670</name>
</gene>
<sequence length="391" mass="39604">MTALTHPPRARNALLLAAILLAAANLRVPATGLPPLLGQISAHFQLSTAAAGALTALPLLAFALLSPFAAGLARRWGLERTLLGAMAAVALGIAVRSSGLEWALYLGTCVLGMGIAVGNVLLPSLVKRDFPGSVTAVTSAYALSMGIVAALGSAAAVPLADAIGWQAALACFIAVPLAAIAAWALLPGGRAVPEAAAGAAPVSLWRSALAWQVTLYLGLNSTVYYVAIAWLPAMLAEAGTSAQQAGTLHGVLQLATAIPGLLLAPLVRRMPDQRLAAALAAVLSTLALLGLWLLPALAWLWAVLLGMGTGATFILGLTFVALRTRDVPQSTALSGMSQCVGYLLAAAGPVLMGQLHDLLGGWQMPLLLCAMLAAGAIAMGALAGRNLRIGG</sequence>
<dbReference type="PANTHER" id="PTHR23523">
    <property type="match status" value="1"/>
</dbReference>
<dbReference type="Proteomes" id="UP000509579">
    <property type="component" value="Chromosome"/>
</dbReference>
<keyword evidence="2 4" id="KW-1133">Transmembrane helix</keyword>
<feature type="transmembrane region" description="Helical" evidence="4">
    <location>
        <begin position="42"/>
        <end position="65"/>
    </location>
</feature>
<feature type="transmembrane region" description="Helical" evidence="4">
    <location>
        <begin position="134"/>
        <end position="157"/>
    </location>
</feature>